<proteinExistence type="predicted"/>
<accession>A0A8S9XEF0</accession>
<evidence type="ECO:0000313" key="1">
    <source>
        <dbReference type="EMBL" id="KAF6207333.1"/>
    </source>
</evidence>
<evidence type="ECO:0000313" key="2">
    <source>
        <dbReference type="Proteomes" id="UP000466442"/>
    </source>
</evidence>
<comment type="caution">
    <text evidence="1">The sequence shown here is derived from an EMBL/GenBank/DDBJ whole genome shotgun (WGS) entry which is preliminary data.</text>
</comment>
<reference evidence="1" key="1">
    <citation type="journal article" date="2021" name="Mol. Ecol. Resour.">
        <title>Apolygus lucorum genome provides insights into omnivorousness and mesophyll feeding.</title>
        <authorList>
            <person name="Liu Y."/>
            <person name="Liu H."/>
            <person name="Wang H."/>
            <person name="Huang T."/>
            <person name="Liu B."/>
            <person name="Yang B."/>
            <person name="Yin L."/>
            <person name="Li B."/>
            <person name="Zhang Y."/>
            <person name="Zhang S."/>
            <person name="Jiang F."/>
            <person name="Zhang X."/>
            <person name="Ren Y."/>
            <person name="Wang B."/>
            <person name="Wang S."/>
            <person name="Lu Y."/>
            <person name="Wu K."/>
            <person name="Fan W."/>
            <person name="Wang G."/>
        </authorList>
    </citation>
    <scope>NUCLEOTIDE SEQUENCE</scope>
    <source>
        <strain evidence="1">12Hb</strain>
    </source>
</reference>
<dbReference type="EMBL" id="WIXP02000008">
    <property type="protein sequence ID" value="KAF6207333.1"/>
    <property type="molecule type" value="Genomic_DNA"/>
</dbReference>
<dbReference type="Proteomes" id="UP000466442">
    <property type="component" value="Unassembled WGS sequence"/>
</dbReference>
<sequence>MGLYQEGYKRRDDLLKGLPLEDVSRHTSVNQVEDLGDRGLGKPESPPKLNIVHLLLVWNSVKNPPRNVVLIVRRVKNDS</sequence>
<dbReference type="AlphaFoldDB" id="A0A8S9XEF0"/>
<keyword evidence="2" id="KW-1185">Reference proteome</keyword>
<protein>
    <submittedName>
        <fullName evidence="1">Uncharacterized protein</fullName>
    </submittedName>
</protein>
<gene>
    <name evidence="1" type="ORF">GE061_018574</name>
</gene>
<organism evidence="1 2">
    <name type="scientific">Apolygus lucorum</name>
    <name type="common">Small green plant bug</name>
    <name type="synonym">Lygocoris lucorum</name>
    <dbReference type="NCBI Taxonomy" id="248454"/>
    <lineage>
        <taxon>Eukaryota</taxon>
        <taxon>Metazoa</taxon>
        <taxon>Ecdysozoa</taxon>
        <taxon>Arthropoda</taxon>
        <taxon>Hexapoda</taxon>
        <taxon>Insecta</taxon>
        <taxon>Pterygota</taxon>
        <taxon>Neoptera</taxon>
        <taxon>Paraneoptera</taxon>
        <taxon>Hemiptera</taxon>
        <taxon>Heteroptera</taxon>
        <taxon>Panheteroptera</taxon>
        <taxon>Cimicomorpha</taxon>
        <taxon>Miridae</taxon>
        <taxon>Mirini</taxon>
        <taxon>Apolygus</taxon>
    </lineage>
</organism>
<name>A0A8S9XEF0_APOLU</name>